<proteinExistence type="predicted"/>
<sequence length="514" mass="60922">MNIIFLKSIFSMIKTTESEETIRSNFNNLIKECIGEDFIFIKKDEIGNIIENIKNYHLLFLNYKKKIFDNAKTLVDFSAQNNVYNLYTFLVSIGEDSGNIFSLPVINFKEKVDILSDDKGGYCVKKENFLQNLQDNKWFGIVFLILDSLNARKSFIETLLSKIQDIITKICTIKILQQNPKKRCLLCNEFILNISELLNNLEIFNSHLLTAIEFLEILSSNSSFNYIRDQFNITTVNILNEAVKKMFADLKKNQNMIKLHINEGNSLKLYKCETNKYYVLRISGLIDDSFVSQFFRHIFKIYNCHKITEKYLEAIHSNHLFEDNHDENIIKYKKFLELNVSNILKCGVEENSFKEFQQILQRFLNLSEQQFQKEIRTLLYQVNVIRKEAVNKLKEIYNSIGHSLKKALFIDSEMFFIYVKDYLNIYISMKESIYRLVIFFFIERYWIIDSKFFFTLEIVNEEDLNGSLYLSEFYELVKKFRNNIESLNSKDIINFLLNIFNNENISIDYEISIE</sequence>
<reference evidence="1 2" key="2">
    <citation type="submission" date="2014-03" db="EMBL/GenBank/DDBJ databases">
        <title>The Genome Sequence of Anncaliia algerae insect isolate PRA339.</title>
        <authorList>
            <consortium name="The Broad Institute Genome Sequencing Platform"/>
            <consortium name="The Broad Institute Genome Sequencing Center for Infectious Disease"/>
            <person name="Cuomo C."/>
            <person name="Becnel J."/>
            <person name="Sanscrainte N."/>
            <person name="Walker B."/>
            <person name="Young S.K."/>
            <person name="Zeng Q."/>
            <person name="Gargeya S."/>
            <person name="Fitzgerald M."/>
            <person name="Haas B."/>
            <person name="Abouelleil A."/>
            <person name="Alvarado L."/>
            <person name="Arachchi H.M."/>
            <person name="Berlin A.M."/>
            <person name="Chapman S.B."/>
            <person name="Dewar J."/>
            <person name="Goldberg J."/>
            <person name="Griggs A."/>
            <person name="Gujja S."/>
            <person name="Hansen M."/>
            <person name="Howarth C."/>
            <person name="Imamovic A."/>
            <person name="Larimer J."/>
            <person name="McCowan C."/>
            <person name="Murphy C."/>
            <person name="Neiman D."/>
            <person name="Pearson M."/>
            <person name="Priest M."/>
            <person name="Roberts A."/>
            <person name="Saif S."/>
            <person name="Shea T."/>
            <person name="Sisk P."/>
            <person name="Sykes S."/>
            <person name="Wortman J."/>
            <person name="Nusbaum C."/>
            <person name="Birren B."/>
        </authorList>
    </citation>
    <scope>NUCLEOTIDE SEQUENCE [LARGE SCALE GENOMIC DNA]</scope>
    <source>
        <strain evidence="1 2">PRA339</strain>
    </source>
</reference>
<protein>
    <submittedName>
        <fullName evidence="1">Uncharacterized protein</fullName>
    </submittedName>
</protein>
<accession>A0A059F3R7</accession>
<keyword evidence="2" id="KW-1185">Reference proteome</keyword>
<dbReference type="Proteomes" id="UP000030655">
    <property type="component" value="Unassembled WGS sequence"/>
</dbReference>
<gene>
    <name evidence="1" type="ORF">H312_00948</name>
</gene>
<evidence type="ECO:0000313" key="1">
    <source>
        <dbReference type="EMBL" id="KCZ81624.1"/>
    </source>
</evidence>
<dbReference type="OrthoDB" id="10386883at2759"/>
<reference evidence="2" key="1">
    <citation type="submission" date="2013-02" db="EMBL/GenBank/DDBJ databases">
        <authorList>
            <consortium name="The Broad Institute Genome Sequencing Platform"/>
            <person name="Cuomo C."/>
            <person name="Becnel J."/>
            <person name="Sanscrainte N."/>
            <person name="Walker B."/>
            <person name="Young S.K."/>
            <person name="Zeng Q."/>
            <person name="Gargeya S."/>
            <person name="Fitzgerald M."/>
            <person name="Haas B."/>
            <person name="Abouelleil A."/>
            <person name="Alvarado L."/>
            <person name="Arachchi H.M."/>
            <person name="Berlin A.M."/>
            <person name="Chapman S.B."/>
            <person name="Dewar J."/>
            <person name="Goldberg J."/>
            <person name="Griggs A."/>
            <person name="Gujja S."/>
            <person name="Hansen M."/>
            <person name="Howarth C."/>
            <person name="Imamovic A."/>
            <person name="Larimer J."/>
            <person name="McCowan C."/>
            <person name="Murphy C."/>
            <person name="Neiman D."/>
            <person name="Pearson M."/>
            <person name="Priest M."/>
            <person name="Roberts A."/>
            <person name="Saif S."/>
            <person name="Shea T."/>
            <person name="Sisk P."/>
            <person name="Sykes S."/>
            <person name="Wortman J."/>
            <person name="Nusbaum C."/>
            <person name="Birren B."/>
        </authorList>
    </citation>
    <scope>NUCLEOTIDE SEQUENCE [LARGE SCALE GENOMIC DNA]</scope>
    <source>
        <strain evidence="2">PRA339</strain>
    </source>
</reference>
<organism evidence="1 2">
    <name type="scientific">Anncaliia algerae PRA339</name>
    <dbReference type="NCBI Taxonomy" id="1288291"/>
    <lineage>
        <taxon>Eukaryota</taxon>
        <taxon>Fungi</taxon>
        <taxon>Fungi incertae sedis</taxon>
        <taxon>Microsporidia</taxon>
        <taxon>Tubulinosematoidea</taxon>
        <taxon>Tubulinosematidae</taxon>
        <taxon>Anncaliia</taxon>
    </lineage>
</organism>
<evidence type="ECO:0000313" key="2">
    <source>
        <dbReference type="Proteomes" id="UP000030655"/>
    </source>
</evidence>
<dbReference type="HOGENOM" id="CLU_529921_0_0_1"/>
<dbReference type="AlphaFoldDB" id="A0A059F3R7"/>
<dbReference type="VEuPathDB" id="MicrosporidiaDB:H312_00948"/>
<dbReference type="EMBL" id="KK365139">
    <property type="protein sequence ID" value="KCZ81624.1"/>
    <property type="molecule type" value="Genomic_DNA"/>
</dbReference>
<name>A0A059F3R7_9MICR</name>